<keyword evidence="7" id="KW-1185">Reference proteome</keyword>
<dbReference type="OrthoDB" id="6058745at2"/>
<comment type="similarity">
    <text evidence="1">Belongs to the peptidase C40 family.</text>
</comment>
<evidence type="ECO:0000313" key="7">
    <source>
        <dbReference type="Proteomes" id="UP000466730"/>
    </source>
</evidence>
<comment type="caution">
    <text evidence="6">The sequence shown here is derived from an EMBL/GenBank/DDBJ whole genome shotgun (WGS) entry which is preliminary data.</text>
</comment>
<dbReference type="EMBL" id="WJPO01000036">
    <property type="protein sequence ID" value="MRH22647.1"/>
    <property type="molecule type" value="Genomic_DNA"/>
</dbReference>
<organism evidence="6 7">
    <name type="scientific">Rhodovulum strictum</name>
    <dbReference type="NCBI Taxonomy" id="58314"/>
    <lineage>
        <taxon>Bacteria</taxon>
        <taxon>Pseudomonadati</taxon>
        <taxon>Pseudomonadota</taxon>
        <taxon>Alphaproteobacteria</taxon>
        <taxon>Rhodobacterales</taxon>
        <taxon>Paracoccaceae</taxon>
        <taxon>Rhodovulum</taxon>
    </lineage>
</organism>
<evidence type="ECO:0000256" key="1">
    <source>
        <dbReference type="ARBA" id="ARBA00007074"/>
    </source>
</evidence>
<dbReference type="GO" id="GO:0008234">
    <property type="term" value="F:cysteine-type peptidase activity"/>
    <property type="evidence" value="ECO:0007669"/>
    <property type="project" value="UniProtKB-KW"/>
</dbReference>
<evidence type="ECO:0000256" key="2">
    <source>
        <dbReference type="ARBA" id="ARBA00022670"/>
    </source>
</evidence>
<proteinExistence type="inferred from homology"/>
<evidence type="ECO:0000256" key="3">
    <source>
        <dbReference type="ARBA" id="ARBA00022801"/>
    </source>
</evidence>
<dbReference type="PROSITE" id="PS51935">
    <property type="entry name" value="NLPC_P60"/>
    <property type="match status" value="1"/>
</dbReference>
<name>A0A844BRT3_9RHOB</name>
<dbReference type="Pfam" id="PF00877">
    <property type="entry name" value="NLPC_P60"/>
    <property type="match status" value="1"/>
</dbReference>
<evidence type="ECO:0000256" key="4">
    <source>
        <dbReference type="ARBA" id="ARBA00022807"/>
    </source>
</evidence>
<dbReference type="SUPFAM" id="SSF54001">
    <property type="entry name" value="Cysteine proteinases"/>
    <property type="match status" value="1"/>
</dbReference>
<dbReference type="RefSeq" id="WP_153749922.1">
    <property type="nucleotide sequence ID" value="NZ_BAAADI010000058.1"/>
</dbReference>
<dbReference type="InterPro" id="IPR000064">
    <property type="entry name" value="NLP_P60_dom"/>
</dbReference>
<feature type="domain" description="NlpC/P60" evidence="5">
    <location>
        <begin position="1"/>
        <end position="132"/>
    </location>
</feature>
<dbReference type="InterPro" id="IPR038765">
    <property type="entry name" value="Papain-like_cys_pep_sf"/>
</dbReference>
<dbReference type="AlphaFoldDB" id="A0A844BRT3"/>
<gene>
    <name evidence="6" type="ORF">GH815_16850</name>
</gene>
<keyword evidence="3" id="KW-0378">Hydrolase</keyword>
<accession>A0A844BRT3</accession>
<evidence type="ECO:0000259" key="5">
    <source>
        <dbReference type="PROSITE" id="PS51935"/>
    </source>
</evidence>
<reference evidence="6 7" key="1">
    <citation type="submission" date="2019-11" db="EMBL/GenBank/DDBJ databases">
        <title>Draft Whole-Genome sequence of the marine photosynthetic bacterium Rhodovulum strictum DSM 11289.</title>
        <authorList>
            <person name="Kyndt J.A."/>
            <person name="Meyer T.E."/>
        </authorList>
    </citation>
    <scope>NUCLEOTIDE SEQUENCE [LARGE SCALE GENOMIC DNA]</scope>
    <source>
        <strain evidence="6 7">DSM 11289</strain>
    </source>
</reference>
<keyword evidence="2" id="KW-0645">Protease</keyword>
<dbReference type="GO" id="GO:0006508">
    <property type="term" value="P:proteolysis"/>
    <property type="evidence" value="ECO:0007669"/>
    <property type="project" value="UniProtKB-KW"/>
</dbReference>
<keyword evidence="4" id="KW-0788">Thiol protease</keyword>
<protein>
    <recommendedName>
        <fullName evidence="5">NlpC/P60 domain-containing protein</fullName>
    </recommendedName>
</protein>
<dbReference type="Gene3D" id="3.90.1720.10">
    <property type="entry name" value="endopeptidase domain like (from Nostoc punctiforme)"/>
    <property type="match status" value="1"/>
</dbReference>
<evidence type="ECO:0000313" key="6">
    <source>
        <dbReference type="EMBL" id="MRH22647.1"/>
    </source>
</evidence>
<sequence>MSWWAGYVGIPFEDGGRGRCACDCWGLVRLVHAECLGVELPSYGEISARDLVRVARAIGAGQADPCWEVVDIPAAFDVVLMRARGDSRSVAHVGIAVDAERLLHTEAATGAVVVPMPHLSVAGRVMGFRRYRR</sequence>
<dbReference type="Proteomes" id="UP000466730">
    <property type="component" value="Unassembled WGS sequence"/>
</dbReference>